<protein>
    <recommendedName>
        <fullName evidence="7">Carbonic anhydrase</fullName>
        <ecNumber evidence="7">4.2.1.1</ecNumber>
    </recommendedName>
    <alternativeName>
        <fullName evidence="7">Carbonate dehydratase</fullName>
    </alternativeName>
</protein>
<keyword evidence="3 6" id="KW-0862">Zinc</keyword>
<dbReference type="GO" id="GO:0015976">
    <property type="term" value="P:carbon utilization"/>
    <property type="evidence" value="ECO:0007669"/>
    <property type="project" value="InterPro"/>
</dbReference>
<dbReference type="Gene3D" id="3.40.1050.10">
    <property type="entry name" value="Carbonic anhydrase"/>
    <property type="match status" value="1"/>
</dbReference>
<sequence length="216" mass="23948">MCSIESLFKNNRAWSARCVAQDPEYFQRLAGQQSPRYLWIGCSDSRVPANEILGLRPGEVFVHRNVGNLVVHSDLNCLTVLQYAVEILKVEHVLVVGHYGCGAVQAVVEQRRTGLAENWLRHLEDVGRKHADRLDDSAATEVRASRLCELNVIEQVSNVCRTTTVRRAWDRGQRVEVHGLVYGLGDGLLRRVGASVGGIEARDSGYFEALATLGVP</sequence>
<dbReference type="InterPro" id="IPR015892">
    <property type="entry name" value="Carbonic_anhydrase_CS"/>
</dbReference>
<name>A0A562ZT42_9BURK</name>
<comment type="function">
    <text evidence="7">Reversible hydration of carbon dioxide.</text>
</comment>
<dbReference type="EC" id="4.2.1.1" evidence="7"/>
<organism evidence="8 9">
    <name type="scientific">Caenimonas sedimenti</name>
    <dbReference type="NCBI Taxonomy" id="2596921"/>
    <lineage>
        <taxon>Bacteria</taxon>
        <taxon>Pseudomonadati</taxon>
        <taxon>Pseudomonadota</taxon>
        <taxon>Betaproteobacteria</taxon>
        <taxon>Burkholderiales</taxon>
        <taxon>Comamonadaceae</taxon>
        <taxon>Caenimonas</taxon>
    </lineage>
</organism>
<dbReference type="GO" id="GO:0008270">
    <property type="term" value="F:zinc ion binding"/>
    <property type="evidence" value="ECO:0007669"/>
    <property type="project" value="UniProtKB-UniRule"/>
</dbReference>
<feature type="binding site" evidence="6">
    <location>
        <position position="44"/>
    </location>
    <ligand>
        <name>Zn(2+)</name>
        <dbReference type="ChEBI" id="CHEBI:29105"/>
    </ligand>
</feature>
<evidence type="ECO:0000256" key="1">
    <source>
        <dbReference type="ARBA" id="ARBA00006217"/>
    </source>
</evidence>
<comment type="cofactor">
    <cofactor evidence="6">
        <name>Zn(2+)</name>
        <dbReference type="ChEBI" id="CHEBI:29105"/>
    </cofactor>
    <text evidence="6">Binds 1 zinc ion per subunit.</text>
</comment>
<evidence type="ECO:0000256" key="3">
    <source>
        <dbReference type="ARBA" id="ARBA00022833"/>
    </source>
</evidence>
<proteinExistence type="inferred from homology"/>
<gene>
    <name evidence="8" type="ORF">FN976_09975</name>
</gene>
<dbReference type="PANTHER" id="PTHR11002">
    <property type="entry name" value="CARBONIC ANHYDRASE"/>
    <property type="match status" value="1"/>
</dbReference>
<evidence type="ECO:0000313" key="8">
    <source>
        <dbReference type="EMBL" id="TWO71541.1"/>
    </source>
</evidence>
<dbReference type="InterPro" id="IPR001765">
    <property type="entry name" value="Carbonic_anhydrase"/>
</dbReference>
<evidence type="ECO:0000256" key="7">
    <source>
        <dbReference type="RuleBase" id="RU003956"/>
    </source>
</evidence>
<dbReference type="InterPro" id="IPR036874">
    <property type="entry name" value="Carbonic_anhydrase_sf"/>
</dbReference>
<feature type="binding site" evidence="6">
    <location>
        <position position="42"/>
    </location>
    <ligand>
        <name>Zn(2+)</name>
        <dbReference type="ChEBI" id="CHEBI:29105"/>
    </ligand>
</feature>
<dbReference type="PROSITE" id="PS00704">
    <property type="entry name" value="PROK_CO2_ANHYDRASE_1"/>
    <property type="match status" value="1"/>
</dbReference>
<dbReference type="OrthoDB" id="9797527at2"/>
<keyword evidence="4 7" id="KW-0456">Lyase</keyword>
<dbReference type="EMBL" id="VOBQ01000008">
    <property type="protein sequence ID" value="TWO71541.1"/>
    <property type="molecule type" value="Genomic_DNA"/>
</dbReference>
<dbReference type="PROSITE" id="PS00705">
    <property type="entry name" value="PROK_CO2_ANHYDRASE_2"/>
    <property type="match status" value="1"/>
</dbReference>
<accession>A0A562ZT42</accession>
<reference evidence="8 9" key="1">
    <citation type="submission" date="2019-07" db="EMBL/GenBank/DDBJ databases">
        <title>Caenimonas sedimenti sp. nov., isolated from activated sludge.</title>
        <authorList>
            <person name="Xu J."/>
        </authorList>
    </citation>
    <scope>NUCLEOTIDE SEQUENCE [LARGE SCALE GENOMIC DNA]</scope>
    <source>
        <strain evidence="8 9">HX-9-20</strain>
    </source>
</reference>
<evidence type="ECO:0000256" key="5">
    <source>
        <dbReference type="ARBA" id="ARBA00048348"/>
    </source>
</evidence>
<dbReference type="Pfam" id="PF00484">
    <property type="entry name" value="Pro_CA"/>
    <property type="match status" value="1"/>
</dbReference>
<dbReference type="GO" id="GO:0004089">
    <property type="term" value="F:carbonate dehydratase activity"/>
    <property type="evidence" value="ECO:0007669"/>
    <property type="project" value="UniProtKB-UniRule"/>
</dbReference>
<feature type="binding site" evidence="6">
    <location>
        <position position="101"/>
    </location>
    <ligand>
        <name>Zn(2+)</name>
        <dbReference type="ChEBI" id="CHEBI:29105"/>
    </ligand>
</feature>
<comment type="catalytic activity">
    <reaction evidence="5 7">
        <text>hydrogencarbonate + H(+) = CO2 + H2O</text>
        <dbReference type="Rhea" id="RHEA:10748"/>
        <dbReference type="ChEBI" id="CHEBI:15377"/>
        <dbReference type="ChEBI" id="CHEBI:15378"/>
        <dbReference type="ChEBI" id="CHEBI:16526"/>
        <dbReference type="ChEBI" id="CHEBI:17544"/>
        <dbReference type="EC" id="4.2.1.1"/>
    </reaction>
</comment>
<dbReference type="PANTHER" id="PTHR11002:SF76">
    <property type="entry name" value="CARBONIC ANHYDRASE"/>
    <property type="match status" value="1"/>
</dbReference>
<evidence type="ECO:0000313" key="9">
    <source>
        <dbReference type="Proteomes" id="UP000318199"/>
    </source>
</evidence>
<evidence type="ECO:0000256" key="4">
    <source>
        <dbReference type="ARBA" id="ARBA00023239"/>
    </source>
</evidence>
<feature type="binding site" evidence="6">
    <location>
        <position position="98"/>
    </location>
    <ligand>
        <name>Zn(2+)</name>
        <dbReference type="ChEBI" id="CHEBI:29105"/>
    </ligand>
</feature>
<dbReference type="AlphaFoldDB" id="A0A562ZT42"/>
<dbReference type="CDD" id="cd00883">
    <property type="entry name" value="beta_CA_cladeA"/>
    <property type="match status" value="1"/>
</dbReference>
<keyword evidence="9" id="KW-1185">Reference proteome</keyword>
<dbReference type="SMART" id="SM00947">
    <property type="entry name" value="Pro_CA"/>
    <property type="match status" value="1"/>
</dbReference>
<dbReference type="Proteomes" id="UP000318199">
    <property type="component" value="Unassembled WGS sequence"/>
</dbReference>
<dbReference type="NCBIfam" id="NF007756">
    <property type="entry name" value="PRK10437.1"/>
    <property type="match status" value="1"/>
</dbReference>
<dbReference type="SUPFAM" id="SSF53056">
    <property type="entry name" value="beta-carbonic anhydrase, cab"/>
    <property type="match status" value="1"/>
</dbReference>
<evidence type="ECO:0000256" key="2">
    <source>
        <dbReference type="ARBA" id="ARBA00022723"/>
    </source>
</evidence>
<dbReference type="FunFam" id="3.40.1050.10:FF:000001">
    <property type="entry name" value="Carbonic anhydrase"/>
    <property type="match status" value="1"/>
</dbReference>
<evidence type="ECO:0000256" key="6">
    <source>
        <dbReference type="PIRSR" id="PIRSR601765-1"/>
    </source>
</evidence>
<comment type="similarity">
    <text evidence="1 7">Belongs to the beta-class carbonic anhydrase family.</text>
</comment>
<comment type="caution">
    <text evidence="8">The sequence shown here is derived from an EMBL/GenBank/DDBJ whole genome shotgun (WGS) entry which is preliminary data.</text>
</comment>
<keyword evidence="2 6" id="KW-0479">Metal-binding</keyword>